<gene>
    <name evidence="1" type="ORF">L1987_02761</name>
</gene>
<reference evidence="2" key="1">
    <citation type="journal article" date="2022" name="Mol. Ecol. Resour.">
        <title>The genomes of chicory, endive, great burdock and yacon provide insights into Asteraceae palaeo-polyploidization history and plant inulin production.</title>
        <authorList>
            <person name="Fan W."/>
            <person name="Wang S."/>
            <person name="Wang H."/>
            <person name="Wang A."/>
            <person name="Jiang F."/>
            <person name="Liu H."/>
            <person name="Zhao H."/>
            <person name="Xu D."/>
            <person name="Zhang Y."/>
        </authorList>
    </citation>
    <scope>NUCLEOTIDE SEQUENCE [LARGE SCALE GENOMIC DNA]</scope>
    <source>
        <strain evidence="2">cv. Yunnan</strain>
    </source>
</reference>
<sequence>MNLRPLRKKRDQVDNIKPESEGISNPCEDRDSEEKLIMVYEEIDHHEALNVSVKKHDVYLTLEEHVDNLMCEKVLSG</sequence>
<reference evidence="1 2" key="2">
    <citation type="journal article" date="2022" name="Mol. Ecol. Resour.">
        <title>The genomes of chicory, endive, great burdock and yacon provide insights into Asteraceae paleo-polyploidization history and plant inulin production.</title>
        <authorList>
            <person name="Fan W."/>
            <person name="Wang S."/>
            <person name="Wang H."/>
            <person name="Wang A."/>
            <person name="Jiang F."/>
            <person name="Liu H."/>
            <person name="Zhao H."/>
            <person name="Xu D."/>
            <person name="Zhang Y."/>
        </authorList>
    </citation>
    <scope>NUCLEOTIDE SEQUENCE [LARGE SCALE GENOMIC DNA]</scope>
    <source>
        <strain evidence="2">cv. Yunnan</strain>
        <tissue evidence="1">Leaves</tissue>
    </source>
</reference>
<keyword evidence="2" id="KW-1185">Reference proteome</keyword>
<accession>A0ACB9K8W0</accession>
<dbReference type="Proteomes" id="UP001056120">
    <property type="component" value="Linkage Group LG01"/>
</dbReference>
<name>A0ACB9K8W0_9ASTR</name>
<evidence type="ECO:0000313" key="1">
    <source>
        <dbReference type="EMBL" id="KAI3828653.1"/>
    </source>
</evidence>
<evidence type="ECO:0000313" key="2">
    <source>
        <dbReference type="Proteomes" id="UP001056120"/>
    </source>
</evidence>
<proteinExistence type="predicted"/>
<dbReference type="EMBL" id="CM042018">
    <property type="protein sequence ID" value="KAI3828653.1"/>
    <property type="molecule type" value="Genomic_DNA"/>
</dbReference>
<comment type="caution">
    <text evidence="1">The sequence shown here is derived from an EMBL/GenBank/DDBJ whole genome shotgun (WGS) entry which is preliminary data.</text>
</comment>
<protein>
    <submittedName>
        <fullName evidence="1">Uncharacterized protein</fullName>
    </submittedName>
</protein>
<organism evidence="1 2">
    <name type="scientific">Smallanthus sonchifolius</name>
    <dbReference type="NCBI Taxonomy" id="185202"/>
    <lineage>
        <taxon>Eukaryota</taxon>
        <taxon>Viridiplantae</taxon>
        <taxon>Streptophyta</taxon>
        <taxon>Embryophyta</taxon>
        <taxon>Tracheophyta</taxon>
        <taxon>Spermatophyta</taxon>
        <taxon>Magnoliopsida</taxon>
        <taxon>eudicotyledons</taxon>
        <taxon>Gunneridae</taxon>
        <taxon>Pentapetalae</taxon>
        <taxon>asterids</taxon>
        <taxon>campanulids</taxon>
        <taxon>Asterales</taxon>
        <taxon>Asteraceae</taxon>
        <taxon>Asteroideae</taxon>
        <taxon>Heliantheae alliance</taxon>
        <taxon>Millerieae</taxon>
        <taxon>Smallanthus</taxon>
    </lineage>
</organism>